<dbReference type="SUPFAM" id="SSF54171">
    <property type="entry name" value="DNA-binding domain"/>
    <property type="match status" value="2"/>
</dbReference>
<feature type="region of interest" description="Disordered" evidence="7">
    <location>
        <begin position="263"/>
        <end position="282"/>
    </location>
</feature>
<dbReference type="GO" id="GO:0005634">
    <property type="term" value="C:nucleus"/>
    <property type="evidence" value="ECO:0007669"/>
    <property type="project" value="UniProtKB-SubCell"/>
</dbReference>
<feature type="compositionally biased region" description="Low complexity" evidence="7">
    <location>
        <begin position="8"/>
        <end position="18"/>
    </location>
</feature>
<evidence type="ECO:0000256" key="6">
    <source>
        <dbReference type="ARBA" id="ARBA00023242"/>
    </source>
</evidence>
<feature type="region of interest" description="Disordered" evidence="7">
    <location>
        <begin position="1"/>
        <end position="44"/>
    </location>
</feature>
<feature type="compositionally biased region" description="Basic and acidic residues" evidence="7">
    <location>
        <begin position="263"/>
        <end position="274"/>
    </location>
</feature>
<comment type="caution">
    <text evidence="9">The sequence shown here is derived from an EMBL/GenBank/DDBJ whole genome shotgun (WGS) entry which is preliminary data.</text>
</comment>
<evidence type="ECO:0000256" key="5">
    <source>
        <dbReference type="ARBA" id="ARBA00023163"/>
    </source>
</evidence>
<feature type="domain" description="AP2/ERF" evidence="8">
    <location>
        <begin position="168"/>
        <end position="226"/>
    </location>
</feature>
<dbReference type="GO" id="GO:0003700">
    <property type="term" value="F:DNA-binding transcription factor activity"/>
    <property type="evidence" value="ECO:0007669"/>
    <property type="project" value="InterPro"/>
</dbReference>
<dbReference type="FunFam" id="3.30.730.10:FF:000002">
    <property type="entry name" value="AP2-like ethylene-responsive transcription factor"/>
    <property type="match status" value="1"/>
</dbReference>
<accession>A0AAW2YFS1</accession>
<evidence type="ECO:0000256" key="2">
    <source>
        <dbReference type="ARBA" id="ARBA00022737"/>
    </source>
</evidence>
<organism evidence="9">
    <name type="scientific">Sesamum latifolium</name>
    <dbReference type="NCBI Taxonomy" id="2727402"/>
    <lineage>
        <taxon>Eukaryota</taxon>
        <taxon>Viridiplantae</taxon>
        <taxon>Streptophyta</taxon>
        <taxon>Embryophyta</taxon>
        <taxon>Tracheophyta</taxon>
        <taxon>Spermatophyta</taxon>
        <taxon>Magnoliopsida</taxon>
        <taxon>eudicotyledons</taxon>
        <taxon>Gunneridae</taxon>
        <taxon>Pentapetalae</taxon>
        <taxon>asterids</taxon>
        <taxon>lamiids</taxon>
        <taxon>Lamiales</taxon>
        <taxon>Pedaliaceae</taxon>
        <taxon>Sesamum</taxon>
    </lineage>
</organism>
<dbReference type="PRINTS" id="PR00367">
    <property type="entry name" value="ETHRSPELEMNT"/>
</dbReference>
<evidence type="ECO:0000256" key="4">
    <source>
        <dbReference type="ARBA" id="ARBA00023125"/>
    </source>
</evidence>
<keyword evidence="5" id="KW-0804">Transcription</keyword>
<reference evidence="9" key="1">
    <citation type="submission" date="2020-06" db="EMBL/GenBank/DDBJ databases">
        <authorList>
            <person name="Li T."/>
            <person name="Hu X."/>
            <person name="Zhang T."/>
            <person name="Song X."/>
            <person name="Zhang H."/>
            <person name="Dai N."/>
            <person name="Sheng W."/>
            <person name="Hou X."/>
            <person name="Wei L."/>
        </authorList>
    </citation>
    <scope>NUCLEOTIDE SEQUENCE</scope>
    <source>
        <strain evidence="9">KEN1</strain>
        <tissue evidence="9">Leaf</tissue>
    </source>
</reference>
<name>A0AAW2YFS1_9LAMI</name>
<sequence length="405" mass="45377">MKKKRCLSSSSSSSSSSSCIDTENEQPKQPLHSTPNPNPPKRLRPKKILTTATTPADNSATSSKSRSSIYRGVTRHRWTGRYEAHLWDKTTWNSIQNKRGRQRAYDNEEDAARTYDLAALKYWGPATILNFPVETYTKELEEMQKLSKEEYLASLRRRSSGFSRGVSKYRGVARHHHNGRWEARIGRVCGNKYLYLGTYSTQEEAAAAYDMAAIEFRGPNAVTNFDISNYTNKLKKILPEIQVIQEEALVKEETTPELLNKEQADEAHDHHEDANQDVQPSIPKTESIDAIDSQAIVVMDPTEEHEHPWDLCLDIGFNVLEIPDIPLEKASEVFDYKGFEDNIECIFDIPFGDNEFLPDAMSGNGVLKTEADSLVGQDLNGDDASPSPSSSSSLSTSTSVCSSNM</sequence>
<keyword evidence="6" id="KW-0539">Nucleus</keyword>
<evidence type="ECO:0000259" key="8">
    <source>
        <dbReference type="PROSITE" id="PS51032"/>
    </source>
</evidence>
<feature type="compositionally biased region" description="Polar residues" evidence="7">
    <location>
        <begin position="50"/>
        <end position="68"/>
    </location>
</feature>
<proteinExistence type="predicted"/>
<evidence type="ECO:0000256" key="7">
    <source>
        <dbReference type="SAM" id="MobiDB-lite"/>
    </source>
</evidence>
<feature type="region of interest" description="Disordered" evidence="7">
    <location>
        <begin position="50"/>
        <end position="69"/>
    </location>
</feature>
<dbReference type="Pfam" id="PF00847">
    <property type="entry name" value="AP2"/>
    <property type="match status" value="1"/>
</dbReference>
<feature type="compositionally biased region" description="Low complexity" evidence="7">
    <location>
        <begin position="385"/>
        <end position="405"/>
    </location>
</feature>
<dbReference type="GO" id="GO:0003677">
    <property type="term" value="F:DNA binding"/>
    <property type="evidence" value="ECO:0007669"/>
    <property type="project" value="UniProtKB-KW"/>
</dbReference>
<comment type="subcellular location">
    <subcellularLocation>
        <location evidence="1">Nucleus</location>
    </subcellularLocation>
</comment>
<gene>
    <name evidence="9" type="ORF">Slati_0308800</name>
</gene>
<dbReference type="PROSITE" id="PS51032">
    <property type="entry name" value="AP2_ERF"/>
    <property type="match status" value="2"/>
</dbReference>
<dbReference type="Gene3D" id="3.30.730.10">
    <property type="entry name" value="AP2/ERF domain"/>
    <property type="match status" value="2"/>
</dbReference>
<dbReference type="InterPro" id="IPR016177">
    <property type="entry name" value="DNA-bd_dom_sf"/>
</dbReference>
<feature type="region of interest" description="Disordered" evidence="7">
    <location>
        <begin position="372"/>
        <end position="405"/>
    </location>
</feature>
<keyword evidence="4" id="KW-0238">DNA-binding</keyword>
<feature type="domain" description="AP2/ERF" evidence="8">
    <location>
        <begin position="69"/>
        <end position="132"/>
    </location>
</feature>
<dbReference type="PANTHER" id="PTHR32467:SF97">
    <property type="entry name" value="ETHYLENE-RESPONSIVE TRANSCRIPTION FACTOR WRI1"/>
    <property type="match status" value="1"/>
</dbReference>
<keyword evidence="2" id="KW-0677">Repeat</keyword>
<dbReference type="InterPro" id="IPR036955">
    <property type="entry name" value="AP2/ERF_dom_sf"/>
</dbReference>
<dbReference type="InterPro" id="IPR001471">
    <property type="entry name" value="AP2/ERF_dom"/>
</dbReference>
<dbReference type="PANTHER" id="PTHR32467">
    <property type="entry name" value="AP2-LIKE ETHYLENE-RESPONSIVE TRANSCRIPTION FACTOR"/>
    <property type="match status" value="1"/>
</dbReference>
<protein>
    <submittedName>
        <fullName evidence="9">Ethylene-responsive transcription factor WRI1</fullName>
    </submittedName>
</protein>
<evidence type="ECO:0000256" key="1">
    <source>
        <dbReference type="ARBA" id="ARBA00004123"/>
    </source>
</evidence>
<dbReference type="AlphaFoldDB" id="A0AAW2YFS1"/>
<reference evidence="9" key="2">
    <citation type="journal article" date="2024" name="Plant">
        <title>Genomic evolution and insights into agronomic trait innovations of Sesamum species.</title>
        <authorList>
            <person name="Miao H."/>
            <person name="Wang L."/>
            <person name="Qu L."/>
            <person name="Liu H."/>
            <person name="Sun Y."/>
            <person name="Le M."/>
            <person name="Wang Q."/>
            <person name="Wei S."/>
            <person name="Zheng Y."/>
            <person name="Lin W."/>
            <person name="Duan Y."/>
            <person name="Cao H."/>
            <person name="Xiong S."/>
            <person name="Wang X."/>
            <person name="Wei L."/>
            <person name="Li C."/>
            <person name="Ma Q."/>
            <person name="Ju M."/>
            <person name="Zhao R."/>
            <person name="Li G."/>
            <person name="Mu C."/>
            <person name="Tian Q."/>
            <person name="Mei H."/>
            <person name="Zhang T."/>
            <person name="Gao T."/>
            <person name="Zhang H."/>
        </authorList>
    </citation>
    <scope>NUCLEOTIDE SEQUENCE</scope>
    <source>
        <strain evidence="9">KEN1</strain>
    </source>
</reference>
<evidence type="ECO:0000256" key="3">
    <source>
        <dbReference type="ARBA" id="ARBA00023015"/>
    </source>
</evidence>
<keyword evidence="3" id="KW-0805">Transcription regulation</keyword>
<evidence type="ECO:0000313" key="9">
    <source>
        <dbReference type="EMBL" id="KAL0464212.1"/>
    </source>
</evidence>
<dbReference type="SMART" id="SM00380">
    <property type="entry name" value="AP2"/>
    <property type="match status" value="2"/>
</dbReference>
<dbReference type="PROSITE" id="PS51257">
    <property type="entry name" value="PROKAR_LIPOPROTEIN"/>
    <property type="match status" value="1"/>
</dbReference>
<dbReference type="EMBL" id="JACGWN010000001">
    <property type="protein sequence ID" value="KAL0464212.1"/>
    <property type="molecule type" value="Genomic_DNA"/>
</dbReference>
<dbReference type="CDD" id="cd00018">
    <property type="entry name" value="AP2"/>
    <property type="match status" value="2"/>
</dbReference>